<feature type="signal peptide" evidence="3">
    <location>
        <begin position="1"/>
        <end position="18"/>
    </location>
</feature>
<protein>
    <recommendedName>
        <fullName evidence="6">6-phosphogluconolactonase</fullName>
    </recommendedName>
</protein>
<dbReference type="PANTHER" id="PTHR30344:SF1">
    <property type="entry name" value="6-PHOSPHOGLUCONOLACTONASE"/>
    <property type="match status" value="1"/>
</dbReference>
<dbReference type="EMBL" id="AP018365">
    <property type="protein sequence ID" value="BBB01276.1"/>
    <property type="molecule type" value="Genomic_DNA"/>
</dbReference>
<dbReference type="InterPro" id="IPR050282">
    <property type="entry name" value="Cycloisomerase_2"/>
</dbReference>
<feature type="chain" id="PRO_5032840198" description="6-phosphogluconolactonase" evidence="3">
    <location>
        <begin position="19"/>
        <end position="386"/>
    </location>
</feature>
<evidence type="ECO:0000313" key="5">
    <source>
        <dbReference type="Proteomes" id="UP000595703"/>
    </source>
</evidence>
<dbReference type="Proteomes" id="UP000595703">
    <property type="component" value="Chromosome"/>
</dbReference>
<reference evidence="4 5" key="2">
    <citation type="journal article" date="2011" name="J. Antibiot.">
        <title>Furaquinocins I and J: novel polyketide isoprenoid hybrid compounds from Streptomyces reveromyceticus SN-593.</title>
        <authorList>
            <person name="Panthee S."/>
            <person name="Takahashi S."/>
            <person name="Takagi H."/>
            <person name="Nogawa T."/>
            <person name="Oowada E."/>
            <person name="Uramoto M."/>
            <person name="Osada H."/>
        </authorList>
    </citation>
    <scope>NUCLEOTIDE SEQUENCE [LARGE SCALE GENOMIC DNA]</scope>
    <source>
        <strain evidence="4 5">SN-593</strain>
    </source>
</reference>
<feature type="region of interest" description="Disordered" evidence="2">
    <location>
        <begin position="160"/>
        <end position="186"/>
    </location>
</feature>
<name>A0A7U3UYR8_9ACTN</name>
<dbReference type="SUPFAM" id="SSF50974">
    <property type="entry name" value="Nitrous oxide reductase, N-terminal domain"/>
    <property type="match status" value="1"/>
</dbReference>
<dbReference type="KEGG" id="arev:RVR_8594"/>
<proteinExistence type="inferred from homology"/>
<keyword evidence="3" id="KW-0732">Signal</keyword>
<evidence type="ECO:0000313" key="4">
    <source>
        <dbReference type="EMBL" id="BBB01276.1"/>
    </source>
</evidence>
<reference evidence="4 5" key="4">
    <citation type="journal article" date="2020" name="Sci. Rep.">
        <title>beta-carboline chemical signals induce reveromycin production through a LuxR family regulator in Streptomyces sp. SN-593.</title>
        <authorList>
            <person name="Panthee S."/>
            <person name="Kito N."/>
            <person name="Hayashi T."/>
            <person name="Shimizu T."/>
            <person name="Ishikawa J."/>
            <person name="Hamamoto H."/>
            <person name="Osada H."/>
            <person name="Takahashi S."/>
        </authorList>
    </citation>
    <scope>NUCLEOTIDE SEQUENCE [LARGE SCALE GENOMIC DNA]</scope>
    <source>
        <strain evidence="4 5">SN-593</strain>
    </source>
</reference>
<evidence type="ECO:0000256" key="1">
    <source>
        <dbReference type="ARBA" id="ARBA00005564"/>
    </source>
</evidence>
<sequence>MVAAAAVPLLGAVPSAAAATRAQGEPAALRPRGSTRELVYFNTWKGTEIYGAWFDAGTGALTPLGPVGEATADWAVTHPTLPIMYVATMAVGGVVDTFRIDPATGALTKTGELSTGGTGLNGGGVSYIGIDPASDTLLATNFEDGFTAAVPITRTGELAPPASLAQDTGSGPNPRQAGPHPHHAEVDPSGRFVLVADFGADRVFAYRFDRRSRTLSAAGPTAGYTTAPGSGPRRVAFHPDGRTVYLLSELSSDLQALRWAPDTGELTNRQTLPLSTPDFTGTKSASDLAISADGRFVYAGNRAENSLVVFAVDPRTDLLGVLQRVPCGGTTPWGFTLHPSGRWLLVANEASSTVNVFAVDQGSGRLTDTGTSLAVPNPDSITFYRS</sequence>
<evidence type="ECO:0000256" key="2">
    <source>
        <dbReference type="SAM" id="MobiDB-lite"/>
    </source>
</evidence>
<dbReference type="InterPro" id="IPR019405">
    <property type="entry name" value="Lactonase_7-beta_prop"/>
</dbReference>
<dbReference type="Pfam" id="PF10282">
    <property type="entry name" value="Lactonase"/>
    <property type="match status" value="1"/>
</dbReference>
<dbReference type="PANTHER" id="PTHR30344">
    <property type="entry name" value="6-PHOSPHOGLUCONOLACTONASE-RELATED"/>
    <property type="match status" value="1"/>
</dbReference>
<dbReference type="InterPro" id="IPR015943">
    <property type="entry name" value="WD40/YVTN_repeat-like_dom_sf"/>
</dbReference>
<evidence type="ECO:0008006" key="6">
    <source>
        <dbReference type="Google" id="ProtNLM"/>
    </source>
</evidence>
<dbReference type="InterPro" id="IPR011045">
    <property type="entry name" value="N2O_reductase_N"/>
</dbReference>
<evidence type="ECO:0000256" key="3">
    <source>
        <dbReference type="SAM" id="SignalP"/>
    </source>
</evidence>
<dbReference type="AlphaFoldDB" id="A0A7U3UYR8"/>
<dbReference type="GO" id="GO:0017057">
    <property type="term" value="F:6-phosphogluconolactonase activity"/>
    <property type="evidence" value="ECO:0007669"/>
    <property type="project" value="TreeGrafter"/>
</dbReference>
<keyword evidence="5" id="KW-1185">Reference proteome</keyword>
<dbReference type="Gene3D" id="2.130.10.10">
    <property type="entry name" value="YVTN repeat-like/Quinoprotein amine dehydrogenase"/>
    <property type="match status" value="1"/>
</dbReference>
<gene>
    <name evidence="4" type="ORF">RVR_8594</name>
</gene>
<reference evidence="4 5" key="1">
    <citation type="journal article" date="2010" name="J. Bacteriol.">
        <title>Biochemical characterization of a novel indole prenyltransferase from Streptomyces sp. SN-593.</title>
        <authorList>
            <person name="Takahashi S."/>
            <person name="Takagi H."/>
            <person name="Toyoda A."/>
            <person name="Uramoto M."/>
            <person name="Nogawa T."/>
            <person name="Ueki M."/>
            <person name="Sakaki Y."/>
            <person name="Osada H."/>
        </authorList>
    </citation>
    <scope>NUCLEOTIDE SEQUENCE [LARGE SCALE GENOMIC DNA]</scope>
    <source>
        <strain evidence="4 5">SN-593</strain>
    </source>
</reference>
<comment type="similarity">
    <text evidence="1">Belongs to the cycloisomerase 2 family.</text>
</comment>
<reference evidence="4 5" key="3">
    <citation type="journal article" date="2011" name="Nat. Chem. Biol.">
        <title>Reveromycin A biosynthesis uses RevG and RevJ for stereospecific spiroacetal formation.</title>
        <authorList>
            <person name="Takahashi S."/>
            <person name="Toyoda A."/>
            <person name="Sekiyama Y."/>
            <person name="Takagi H."/>
            <person name="Nogawa T."/>
            <person name="Uramoto M."/>
            <person name="Suzuki R."/>
            <person name="Koshino H."/>
            <person name="Kumano T."/>
            <person name="Panthee S."/>
            <person name="Dairi T."/>
            <person name="Ishikawa J."/>
            <person name="Ikeda H."/>
            <person name="Sakaki Y."/>
            <person name="Osada H."/>
        </authorList>
    </citation>
    <scope>NUCLEOTIDE SEQUENCE [LARGE SCALE GENOMIC DNA]</scope>
    <source>
        <strain evidence="4 5">SN-593</strain>
    </source>
</reference>
<organism evidence="4 5">
    <name type="scientific">Actinacidiphila reveromycinica</name>
    <dbReference type="NCBI Taxonomy" id="659352"/>
    <lineage>
        <taxon>Bacteria</taxon>
        <taxon>Bacillati</taxon>
        <taxon>Actinomycetota</taxon>
        <taxon>Actinomycetes</taxon>
        <taxon>Kitasatosporales</taxon>
        <taxon>Streptomycetaceae</taxon>
        <taxon>Actinacidiphila</taxon>
    </lineage>
</organism>
<accession>A0A7U3UYR8</accession>